<sequence length="52" mass="5684">MNTKTERSIRLPLVATLAAAIAVVLLLAFRGWMENGAEMFLALAQSGLSWCF</sequence>
<evidence type="ECO:0000256" key="1">
    <source>
        <dbReference type="SAM" id="Phobius"/>
    </source>
</evidence>
<dbReference type="EMBL" id="CP121308">
    <property type="protein sequence ID" value="WFP89101.1"/>
    <property type="molecule type" value="Genomic_DNA"/>
</dbReference>
<dbReference type="Proteomes" id="UP001055460">
    <property type="component" value="Chromosome"/>
</dbReference>
<organism evidence="2 4">
    <name type="scientific">Ensifer adhaerens</name>
    <name type="common">Sinorhizobium morelense</name>
    <dbReference type="NCBI Taxonomy" id="106592"/>
    <lineage>
        <taxon>Bacteria</taxon>
        <taxon>Pseudomonadati</taxon>
        <taxon>Pseudomonadota</taxon>
        <taxon>Alphaproteobacteria</taxon>
        <taxon>Hyphomicrobiales</taxon>
        <taxon>Rhizobiaceae</taxon>
        <taxon>Sinorhizobium/Ensifer group</taxon>
        <taxon>Ensifer</taxon>
    </lineage>
</organism>
<evidence type="ECO:0000313" key="2">
    <source>
        <dbReference type="EMBL" id="USJ21870.1"/>
    </source>
</evidence>
<gene>
    <name evidence="2" type="ORF">NE863_11125</name>
    <name evidence="3" type="ORF">P4B07_10980</name>
</gene>
<accession>A0A9Q8Y4A6</accession>
<keyword evidence="5" id="KW-1185">Reference proteome</keyword>
<evidence type="ECO:0000313" key="4">
    <source>
        <dbReference type="Proteomes" id="UP001055460"/>
    </source>
</evidence>
<proteinExistence type="predicted"/>
<reference evidence="3 5" key="2">
    <citation type="submission" date="2023-03" db="EMBL/GenBank/DDBJ databases">
        <title>Comparative genome and transcriptome analysis combination mining strategies for increasing vitamin B12 production of Ensifer adhaerens strain.</title>
        <authorList>
            <person name="Yongheng L."/>
        </authorList>
    </citation>
    <scope>NUCLEOTIDE SEQUENCE [LARGE SCALE GENOMIC DNA]</scope>
    <source>
        <strain evidence="3 5">Casida A-T305</strain>
    </source>
</reference>
<dbReference type="RefSeq" id="WP_034792531.1">
    <property type="nucleotide sequence ID" value="NZ_CAXURO020000001.1"/>
</dbReference>
<dbReference type="Proteomes" id="UP001214094">
    <property type="component" value="Chromosome"/>
</dbReference>
<feature type="transmembrane region" description="Helical" evidence="1">
    <location>
        <begin position="12"/>
        <end position="33"/>
    </location>
</feature>
<keyword evidence="1" id="KW-0472">Membrane</keyword>
<reference evidence="2" key="1">
    <citation type="submission" date="2022-06" db="EMBL/GenBank/DDBJ databases">
        <title>Physiological and biochemical characterization and genomic elucidation of a strain of the genus Ensifer adhaerens M8 that combines arsenic oxidation and chromium reduction.</title>
        <authorList>
            <person name="Li X."/>
            <person name="Yu c."/>
        </authorList>
    </citation>
    <scope>NUCLEOTIDE SEQUENCE</scope>
    <source>
        <strain evidence="2">M8</strain>
    </source>
</reference>
<protein>
    <submittedName>
        <fullName evidence="2">Uncharacterized protein</fullName>
    </submittedName>
</protein>
<evidence type="ECO:0000313" key="3">
    <source>
        <dbReference type="EMBL" id="WFP89101.1"/>
    </source>
</evidence>
<name>A0A9Q8Y4A6_ENSAD</name>
<evidence type="ECO:0000313" key="5">
    <source>
        <dbReference type="Proteomes" id="UP001214094"/>
    </source>
</evidence>
<dbReference type="GeneID" id="51989408"/>
<keyword evidence="1" id="KW-1133">Transmembrane helix</keyword>
<keyword evidence="1" id="KW-0812">Transmembrane</keyword>
<dbReference type="AlphaFoldDB" id="A0A9Q8Y4A6"/>
<dbReference type="EMBL" id="CP098807">
    <property type="protein sequence ID" value="USJ21870.1"/>
    <property type="molecule type" value="Genomic_DNA"/>
</dbReference>